<dbReference type="Proteomes" id="UP001221413">
    <property type="component" value="Unassembled WGS sequence"/>
</dbReference>
<dbReference type="PANTHER" id="PTHR14187">
    <property type="entry name" value="ALPHA KINASE/ELONGATION FACTOR 2 KINASE"/>
    <property type="match status" value="1"/>
</dbReference>
<feature type="compositionally biased region" description="Low complexity" evidence="6">
    <location>
        <begin position="1356"/>
        <end position="1376"/>
    </location>
</feature>
<feature type="region of interest" description="Disordered" evidence="6">
    <location>
        <begin position="646"/>
        <end position="670"/>
    </location>
</feature>
<name>A0AAD6IX58_DREDA</name>
<evidence type="ECO:0000256" key="2">
    <source>
        <dbReference type="ARBA" id="ARBA00022741"/>
    </source>
</evidence>
<dbReference type="PANTHER" id="PTHR14187:SF82">
    <property type="entry name" value="FAMILY CHAPERONE, PUTATIVE (AFU_ORTHOLOGUE AFUA_7G08575)-RELATED"/>
    <property type="match status" value="1"/>
</dbReference>
<feature type="compositionally biased region" description="Basic and acidic residues" evidence="6">
    <location>
        <begin position="2353"/>
        <end position="2371"/>
    </location>
</feature>
<dbReference type="InterPro" id="IPR001138">
    <property type="entry name" value="Zn2Cys6_DnaBD"/>
</dbReference>
<keyword evidence="4" id="KW-0539">Nucleus</keyword>
<feature type="compositionally biased region" description="Low complexity" evidence="6">
    <location>
        <begin position="2437"/>
        <end position="2450"/>
    </location>
</feature>
<keyword evidence="1" id="KW-0479">Metal-binding</keyword>
<gene>
    <name evidence="8" type="ORF">Dda_4555</name>
</gene>
<keyword evidence="3" id="KW-0067">ATP-binding</keyword>
<evidence type="ECO:0000313" key="9">
    <source>
        <dbReference type="Proteomes" id="UP001221413"/>
    </source>
</evidence>
<dbReference type="SMART" id="SM00906">
    <property type="entry name" value="Fungal_trans"/>
    <property type="match status" value="1"/>
</dbReference>
<sequence length="2972" mass="328523">MDIRQLVQKPPPAAGSSSGSSAAIASAGQRNASKRLALSCTKCRSRKVKCDRVKPCGACSIRGEARECKFPTTDFNDRQAVDQALEIRRLRKEVDLWKARYEELQKQNSQHSLPGISESFPVLDTPMDDVSLSSPSTSSRPSFSISVVKPEPSRRAELLAIDEKSHLHFGAPGLSTVLDEFTNMHVKAPTAQLHPPPKAVDVLSARYPRGFPFPTLWKAVDGIAATWGVLPPLEEVLVHVESFRQRAQCAYPYIYAELQDDTLVRELIEGGLEYAERKPSLLALILISIALGIQCSVYHRRGDKWVKGAMEEDRRLSEVYFAASFQTLRIMGFSSRPDGATLMTLLMMLPYLTNSGRCSDAWVVHGMGIRVAQSMGYHRDPRLLRPAPASSDAHVRRILWWWVLYQDVHLSMIFGRPLGVSGIGDVLPPELVTPMPSTFKEFVLPYTVLLRQILSADELTEASIDRITGEALALLQGLPKVLQFEPETWVKDDFEGPTWPMNMLAVLHASKVHNMVILLNKRRKNIEHPQPGDQMGVGLRRILASSRLILKCQEFMHKHARQGLLCWFSNQCWFNASMILGLNIVDHGDYPELESDKEELRKSYVRFQDEAYLGIHELAAIAVEHLGRMFQEVGIPMEGIEYTGNSTSGVSASGSGSDNGSTSHHSSTSISESLAAATGIQFGAGQDDFGGIPQSFGWGLKIPDTLFKSGEVCSVAAVYTSTPEDVEVIKTWPGGNGITSDKVPTEMSYLTTPGSTGVQAHKWGFQFKPEEERLRCIKLFLDRNQKLPHFVSPLETAAQLRKYNKNVVDAVSDYLTAIYKHTMDTLGRRYGDSFMQSTKVEFVLTVPAVWSDAAKNATLQAAERAGMGNRHDLRLISEPEAAAVYTLKAIQPNHLKVGDNFIVCDAGGGTVDLISYRITQIAPLRVEESAVGTGGLCGSAFLNYRFEDHVKSRVGAAVYNAMKPRTRMMGLKYWDEYVKRNFNDEDQELPVPFPGLVDNEEAGVEGGFLVLTREHVRDIFEPIIKEVVELVEGQVETIKRKGGAIAGIVLVGGFGQSNYLYNRLKSHFNAAPPPYSERPTNHSIVEVMQPVYAWTAVVRGAVLRGLEGSMVVSRRSRWHYGTSYATVFDEEKHPISDRYWSPLWERWMVSDRMQWHIAKDEKVSERKAVSFHYTRNFRPGQSLIVEDDLIACDADVAPDSMKKGLINVCTLTTDLNAVPKALFTRLTTSKGIEFDNLDFTLDMTIDSASLIFELKVDGVPYGKVQVPAPTVTSYSSEAFYGGAGGGWRAPPQNSSYQQSGVPPSPSTYSPSYRGGGGAGGGAGAGGDEYYEPSSVGSSYYDPSPYGGGAPDYHYLSSSNQSQRASQPRSRNRSQSHSQRDPTAPPPPLTRASTIQSQHAQHHRSQSFSSSSNPRLNIHTGESAAHVHSPRHAPEDPWSATRPGRRSFTREHSDRERESVREKSRQKGGEFFPAGAATRLSEIIPAPTPPVPEIFPKRERRSRRTNRPSQSSVKSGLYEEYPYANDSAYEEPIIPPPAPAPPSRPESVDPDELKRREKEKRREARELRAKEERDKERHRAEKKERRQERESSFASEASDPYSYQPQSATHYPSYAESPYGSYTAAPDPYHQTGSHGSQHGFPGAAAYPYIPGGDTYIPPPPPPPATETSFGAIQREGSRVNSPRPGKTRTGSGSSEVPRPRHSELKAEDDYYPSGKGSDFETSSRSKKSRSAKLAVEQERYDSGRYSPRPQFKRRGSGVPSERDLDRKESIDIERRGTPNLKAIEAPPSVRRHRRRESESYHRERDDGDISESSTPPIAIPGVESRKSRRTKTYPSLDTGRSYSSSNQGSVRRPPLKLLDKPRRRYSSTSSRPNSVADSYSRSPEELTEESESEESESVSHSESEDDGTVLGAREGIKPSQISVKKGSGRSSRKQERGSPLAITWGGEDLEEKERKDKEEEEEQGEGKRKTRRRQSQRKKHQLSVETRADDEEEPAEEEEEKAPRRRKKSKKAKEGKPSKKKAPELVIEPAIAEGSEAVNDSQAVVTDTEDDKQDKSEAEGSIKVHSPSDSDHPPRSHKKVPERSASISPNPTALLNIPTSVSRPPSSDGSRRRRRSSNKKRSPPRPRSPTSLSHSEASAKSEESSEAESESGSNKANDAENEVRQNSQALPIAIPGSAPRSRASTPARSPVKNKGTPLLRASTPKLPTPTGSVSGSLRLAGAPRRPHKRSPISNISRALSPLAAAAATTALAGTEIEAAIAQDRGSAGTTASEASDKEEKAKAAEKSASEDESEKSSEKDDEEEAAAADKPESEPEPEAAEARPDIPVEEEKESSEESSSGEDHYQSASEVDTADRPIDIEDLPSADKEAALPEESAEEAAVAAVIEEPAKSESESGSEEESSEAESDKVSTKKTRRQSKEDPLAFESDKEEEEVISGDSSSGSDGSSASDSDHSPKGSRRGKKRSKRLSGISSSTASGTSSSMKRKDPNSSMTDPTSPTTSSLRRGSVPEVIARSGDEELTSPLTSTRDLDGDLSMVDEVHDSYRHMENKAELIAAQLSGGAKDDFEDMIRKYRRDVEGLRSACDDALRERDKLSKKLDKADRAYERKDNDLKDAKKAYDDLSRRVHTLREDHEMDVKRAIQVRDKDWDKTWTEKNKHLIRDLEAARSQRHSLEKIIAEKEELVQDLEEQIQRLKHDISMSTRTEAQKTDDLFNQEIGDLWRNLQRWVFLNFKGKIDFDSLPESTQATVASVTNGNPQLILSKKYLVISAVITKSLHENIFDAYMYGMSKETNEGLAALEQYLASLSNAPSYDAAINRWRAQTLTMIKKHAMPSLGTAPLASVANLSSTEAYLTTSLEDLLLHLTTALAPLGLSTAAEPREKLRAILETAAAIAVDLRVQRARFVVNPDSLLGEEFDPDTMEDLDGHEDEDCDGRRVACVAWPAVWKSGDENGDNTHLKNLIYKAQVFLVD</sequence>
<dbReference type="Gene3D" id="3.30.420.40">
    <property type="match status" value="2"/>
</dbReference>
<feature type="compositionally biased region" description="Acidic residues" evidence="6">
    <location>
        <begin position="2327"/>
        <end position="2340"/>
    </location>
</feature>
<accession>A0AAD6IX58</accession>
<dbReference type="SUPFAM" id="SSF53067">
    <property type="entry name" value="Actin-like ATPase domain"/>
    <property type="match status" value="2"/>
</dbReference>
<dbReference type="EMBL" id="JAQGDS010000005">
    <property type="protein sequence ID" value="KAJ6260330.1"/>
    <property type="molecule type" value="Genomic_DNA"/>
</dbReference>
<dbReference type="Gene3D" id="4.10.240.10">
    <property type="entry name" value="Zn(2)-C6 fungal-type DNA-binding domain"/>
    <property type="match status" value="1"/>
</dbReference>
<dbReference type="GO" id="GO:0003677">
    <property type="term" value="F:DNA binding"/>
    <property type="evidence" value="ECO:0007669"/>
    <property type="project" value="InterPro"/>
</dbReference>
<keyword evidence="2" id="KW-0547">Nucleotide-binding</keyword>
<feature type="region of interest" description="Disordered" evidence="6">
    <location>
        <begin position="1"/>
        <end position="26"/>
    </location>
</feature>
<dbReference type="InterPro" id="IPR043129">
    <property type="entry name" value="ATPase_NBD"/>
</dbReference>
<dbReference type="Pfam" id="PF00012">
    <property type="entry name" value="HSP70"/>
    <property type="match status" value="1"/>
</dbReference>
<organism evidence="8 9">
    <name type="scientific">Drechslerella dactyloides</name>
    <name type="common">Nematode-trapping fungus</name>
    <name type="synonym">Arthrobotrys dactyloides</name>
    <dbReference type="NCBI Taxonomy" id="74499"/>
    <lineage>
        <taxon>Eukaryota</taxon>
        <taxon>Fungi</taxon>
        <taxon>Dikarya</taxon>
        <taxon>Ascomycota</taxon>
        <taxon>Pezizomycotina</taxon>
        <taxon>Orbiliomycetes</taxon>
        <taxon>Orbiliales</taxon>
        <taxon>Orbiliaceae</taxon>
        <taxon>Drechslerella</taxon>
    </lineage>
</organism>
<evidence type="ECO:0000313" key="8">
    <source>
        <dbReference type="EMBL" id="KAJ6260330.1"/>
    </source>
</evidence>
<feature type="compositionally biased region" description="Basic and acidic residues" evidence="6">
    <location>
        <begin position="1795"/>
        <end position="1807"/>
    </location>
</feature>
<feature type="compositionally biased region" description="Basic and acidic residues" evidence="6">
    <location>
        <begin position="1760"/>
        <end position="1776"/>
    </location>
</feature>
<feature type="compositionally biased region" description="Low complexity" evidence="6">
    <location>
        <begin position="2469"/>
        <end position="2483"/>
    </location>
</feature>
<feature type="compositionally biased region" description="Acidic residues" evidence="6">
    <location>
        <begin position="1988"/>
        <end position="2000"/>
    </location>
</feature>
<feature type="compositionally biased region" description="Basic and acidic residues" evidence="6">
    <location>
        <begin position="1447"/>
        <end position="1467"/>
    </location>
</feature>
<dbReference type="GO" id="GO:0006351">
    <property type="term" value="P:DNA-templated transcription"/>
    <property type="evidence" value="ECO:0007669"/>
    <property type="project" value="InterPro"/>
</dbReference>
<dbReference type="SMART" id="SM00066">
    <property type="entry name" value="GAL4"/>
    <property type="match status" value="1"/>
</dbReference>
<comment type="caution">
    <text evidence="8">The sequence shown here is derived from an EMBL/GenBank/DDBJ whole genome shotgun (WGS) entry which is preliminary data.</text>
</comment>
<feature type="compositionally biased region" description="Basic and acidic residues" evidence="6">
    <location>
        <begin position="1697"/>
        <end position="1708"/>
    </location>
</feature>
<protein>
    <recommendedName>
        <fullName evidence="7">Zn(2)-C6 fungal-type domain-containing protein</fullName>
    </recommendedName>
</protein>
<evidence type="ECO:0000256" key="5">
    <source>
        <dbReference type="SAM" id="Coils"/>
    </source>
</evidence>
<evidence type="ECO:0000256" key="4">
    <source>
        <dbReference type="ARBA" id="ARBA00023242"/>
    </source>
</evidence>
<dbReference type="GO" id="GO:0140662">
    <property type="term" value="F:ATP-dependent protein folding chaperone"/>
    <property type="evidence" value="ECO:0007669"/>
    <property type="project" value="InterPro"/>
</dbReference>
<evidence type="ECO:0000256" key="1">
    <source>
        <dbReference type="ARBA" id="ARBA00022723"/>
    </source>
</evidence>
<feature type="compositionally biased region" description="Basic residues" evidence="6">
    <location>
        <begin position="2111"/>
        <end position="2124"/>
    </location>
</feature>
<feature type="compositionally biased region" description="Low complexity" evidence="6">
    <location>
        <begin position="2490"/>
        <end position="2503"/>
    </location>
</feature>
<feature type="compositionally biased region" description="Low complexity" evidence="6">
    <location>
        <begin position="14"/>
        <end position="26"/>
    </location>
</feature>
<feature type="region of interest" description="Disordered" evidence="6">
    <location>
        <begin position="2262"/>
        <end position="2533"/>
    </location>
</feature>
<feature type="compositionally biased region" description="Acidic residues" evidence="6">
    <location>
        <begin position="1885"/>
        <end position="1896"/>
    </location>
</feature>
<dbReference type="InterPro" id="IPR036864">
    <property type="entry name" value="Zn2-C6_fun-type_DNA-bd_sf"/>
</dbReference>
<feature type="compositionally biased region" description="Pro residues" evidence="6">
    <location>
        <begin position="1532"/>
        <end position="1543"/>
    </location>
</feature>
<dbReference type="GO" id="GO:0005524">
    <property type="term" value="F:ATP binding"/>
    <property type="evidence" value="ECO:0007669"/>
    <property type="project" value="UniProtKB-KW"/>
</dbReference>
<dbReference type="InterPro" id="IPR013126">
    <property type="entry name" value="Hsp_70_fam"/>
</dbReference>
<reference evidence="8" key="1">
    <citation type="submission" date="2023-01" db="EMBL/GenBank/DDBJ databases">
        <title>The chitinases involved in constricting ring structure development in the nematode-trapping fungus Drechslerella dactyloides.</title>
        <authorList>
            <person name="Wang R."/>
            <person name="Zhang L."/>
            <person name="Tang P."/>
            <person name="Li S."/>
            <person name="Liang L."/>
        </authorList>
    </citation>
    <scope>NUCLEOTIDE SEQUENCE</scope>
    <source>
        <strain evidence="8">YMF1.00031</strain>
    </source>
</reference>
<dbReference type="Pfam" id="PF00172">
    <property type="entry name" value="Zn_clus"/>
    <property type="match status" value="1"/>
</dbReference>
<keyword evidence="9" id="KW-1185">Reference proteome</keyword>
<feature type="compositionally biased region" description="Basic and acidic residues" evidence="6">
    <location>
        <begin position="2012"/>
        <end position="2023"/>
    </location>
</feature>
<feature type="compositionally biased region" description="Basic and acidic residues" evidence="6">
    <location>
        <begin position="2052"/>
        <end position="2082"/>
    </location>
</feature>
<feature type="compositionally biased region" description="Basic residues" evidence="6">
    <location>
        <begin position="2457"/>
        <end position="2468"/>
    </location>
</feature>
<evidence type="ECO:0000259" key="7">
    <source>
        <dbReference type="PROSITE" id="PS50048"/>
    </source>
</evidence>
<dbReference type="GO" id="GO:0008270">
    <property type="term" value="F:zinc ion binding"/>
    <property type="evidence" value="ECO:0007669"/>
    <property type="project" value="InterPro"/>
</dbReference>
<feature type="compositionally biased region" description="Basic and acidic residues" evidence="6">
    <location>
        <begin position="1550"/>
        <end position="1590"/>
    </location>
</feature>
<dbReference type="CDD" id="cd10170">
    <property type="entry name" value="ASKHA_NBD_HSP70"/>
    <property type="match status" value="1"/>
</dbReference>
<feature type="compositionally biased region" description="Polar residues" evidence="6">
    <location>
        <begin position="1600"/>
        <end position="1609"/>
    </location>
</feature>
<feature type="compositionally biased region" description="Polar residues" evidence="6">
    <location>
        <begin position="1832"/>
        <end position="1849"/>
    </location>
</feature>
<feature type="compositionally biased region" description="Basic and acidic residues" evidence="6">
    <location>
        <begin position="2274"/>
        <end position="2298"/>
    </location>
</feature>
<dbReference type="PROSITE" id="PS50048">
    <property type="entry name" value="ZN2_CY6_FUNGAL_2"/>
    <property type="match status" value="1"/>
</dbReference>
<feature type="compositionally biased region" description="Acidic residues" evidence="6">
    <location>
        <begin position="2396"/>
        <end position="2405"/>
    </location>
</feature>
<feature type="region of interest" description="Disordered" evidence="6">
    <location>
        <begin position="1285"/>
        <end position="2234"/>
    </location>
</feature>
<dbReference type="CDD" id="cd12148">
    <property type="entry name" value="fungal_TF_MHR"/>
    <property type="match status" value="1"/>
</dbReference>
<dbReference type="Pfam" id="PF04082">
    <property type="entry name" value="Fungal_trans"/>
    <property type="match status" value="1"/>
</dbReference>
<dbReference type="PROSITE" id="PS00463">
    <property type="entry name" value="ZN2_CY6_FUNGAL_1"/>
    <property type="match status" value="1"/>
</dbReference>
<feature type="compositionally biased region" description="Gly residues" evidence="6">
    <location>
        <begin position="1313"/>
        <end position="1326"/>
    </location>
</feature>
<feature type="coiled-coil region" evidence="5">
    <location>
        <begin position="2564"/>
        <end position="2633"/>
    </location>
</feature>
<dbReference type="CDD" id="cd00067">
    <property type="entry name" value="GAL4"/>
    <property type="match status" value="1"/>
</dbReference>
<dbReference type="InterPro" id="IPR007219">
    <property type="entry name" value="XnlR_reg_dom"/>
</dbReference>
<proteinExistence type="predicted"/>
<feature type="compositionally biased region" description="Polar residues" evidence="6">
    <location>
        <begin position="2085"/>
        <end position="2099"/>
    </location>
</feature>
<dbReference type="Gene3D" id="3.90.640.10">
    <property type="entry name" value="Actin, Chain A, domain 4"/>
    <property type="match status" value="1"/>
</dbReference>
<dbReference type="SUPFAM" id="SSF57701">
    <property type="entry name" value="Zn2/Cys6 DNA-binding domain"/>
    <property type="match status" value="1"/>
</dbReference>
<evidence type="ECO:0000256" key="3">
    <source>
        <dbReference type="ARBA" id="ARBA00022840"/>
    </source>
</evidence>
<keyword evidence="5" id="KW-0175">Coiled coil</keyword>
<dbReference type="GO" id="GO:0000981">
    <property type="term" value="F:DNA-binding transcription factor activity, RNA polymerase II-specific"/>
    <property type="evidence" value="ECO:0007669"/>
    <property type="project" value="InterPro"/>
</dbReference>
<feature type="coiled-coil region" evidence="5">
    <location>
        <begin position="2657"/>
        <end position="2705"/>
    </location>
</feature>
<evidence type="ECO:0000256" key="6">
    <source>
        <dbReference type="SAM" id="MobiDB-lite"/>
    </source>
</evidence>
<feature type="domain" description="Zn(2)-C6 fungal-type" evidence="7">
    <location>
        <begin position="39"/>
        <end position="70"/>
    </location>
</feature>
<feature type="compositionally biased region" description="Basic residues" evidence="6">
    <location>
        <begin position="1968"/>
        <end position="1981"/>
    </location>
</feature>